<keyword evidence="2" id="KW-0687">Ribonucleoprotein</keyword>
<sequence length="68" mass="7580">MHTRINWADAIKEEDDKPINKCVLVWQGSVSKSSLIGCITEAATRKVFADAGVAHYWDLAVNFSDDQI</sequence>
<evidence type="ECO:0000259" key="1">
    <source>
        <dbReference type="Pfam" id="PF06544"/>
    </source>
</evidence>
<proteinExistence type="predicted"/>
<dbReference type="InParanoid" id="A0A7J7D8E0"/>
<name>A0A7J7D8E0_TRIWF</name>
<dbReference type="EMBL" id="JAAARO010000009">
    <property type="protein sequence ID" value="KAF5742635.1"/>
    <property type="molecule type" value="Genomic_DNA"/>
</dbReference>
<evidence type="ECO:0000313" key="3">
    <source>
        <dbReference type="Proteomes" id="UP000593562"/>
    </source>
</evidence>
<evidence type="ECO:0000313" key="2">
    <source>
        <dbReference type="EMBL" id="KAF5742635.1"/>
    </source>
</evidence>
<dbReference type="InterPro" id="IPR027104">
    <property type="entry name" value="Prp3"/>
</dbReference>
<accession>A0A7J7D8E0</accession>
<dbReference type="AlphaFoldDB" id="A0A7J7D8E0"/>
<protein>
    <submittedName>
        <fullName evidence="2">U4/U6 small nuclear ribonucleoprotein Prp3-like isoform X2</fullName>
    </submittedName>
</protein>
<dbReference type="PANTHER" id="PTHR14212:SF0">
    <property type="entry name" value="U4_U6 SMALL NUCLEAR RIBONUCLEOPROTEIN PRP3"/>
    <property type="match status" value="1"/>
</dbReference>
<reference evidence="2 3" key="1">
    <citation type="journal article" date="2020" name="Nat. Commun.">
        <title>Genome of Tripterygium wilfordii and identification of cytochrome P450 involved in triptolide biosynthesis.</title>
        <authorList>
            <person name="Tu L."/>
            <person name="Su P."/>
            <person name="Zhang Z."/>
            <person name="Gao L."/>
            <person name="Wang J."/>
            <person name="Hu T."/>
            <person name="Zhou J."/>
            <person name="Zhang Y."/>
            <person name="Zhao Y."/>
            <person name="Liu Y."/>
            <person name="Song Y."/>
            <person name="Tong Y."/>
            <person name="Lu Y."/>
            <person name="Yang J."/>
            <person name="Xu C."/>
            <person name="Jia M."/>
            <person name="Peters R.J."/>
            <person name="Huang L."/>
            <person name="Gao W."/>
        </authorList>
    </citation>
    <scope>NUCLEOTIDE SEQUENCE [LARGE SCALE GENOMIC DNA]</scope>
    <source>
        <strain evidence="3">cv. XIE 37</strain>
        <tissue evidence="2">Leaf</tissue>
    </source>
</reference>
<dbReference type="PANTHER" id="PTHR14212">
    <property type="entry name" value="U4/U6-ASSOCIATED RNA SPLICING FACTOR-RELATED"/>
    <property type="match status" value="1"/>
</dbReference>
<dbReference type="GO" id="GO:0046540">
    <property type="term" value="C:U4/U6 x U5 tri-snRNP complex"/>
    <property type="evidence" value="ECO:0007669"/>
    <property type="project" value="InterPro"/>
</dbReference>
<dbReference type="InterPro" id="IPR010541">
    <property type="entry name" value="Prp3_C"/>
</dbReference>
<feature type="domain" description="Small nuclear ribonucleoprotein Prp3 C-terminal" evidence="1">
    <location>
        <begin position="3"/>
        <end position="60"/>
    </location>
</feature>
<dbReference type="GO" id="GO:0000398">
    <property type="term" value="P:mRNA splicing, via spliceosome"/>
    <property type="evidence" value="ECO:0007669"/>
    <property type="project" value="InterPro"/>
</dbReference>
<keyword evidence="3" id="KW-1185">Reference proteome</keyword>
<comment type="caution">
    <text evidence="2">The sequence shown here is derived from an EMBL/GenBank/DDBJ whole genome shotgun (WGS) entry which is preliminary data.</text>
</comment>
<dbReference type="Proteomes" id="UP000593562">
    <property type="component" value="Unassembled WGS sequence"/>
</dbReference>
<organism evidence="2 3">
    <name type="scientific">Tripterygium wilfordii</name>
    <name type="common">Thunder God vine</name>
    <dbReference type="NCBI Taxonomy" id="458696"/>
    <lineage>
        <taxon>Eukaryota</taxon>
        <taxon>Viridiplantae</taxon>
        <taxon>Streptophyta</taxon>
        <taxon>Embryophyta</taxon>
        <taxon>Tracheophyta</taxon>
        <taxon>Spermatophyta</taxon>
        <taxon>Magnoliopsida</taxon>
        <taxon>eudicotyledons</taxon>
        <taxon>Gunneridae</taxon>
        <taxon>Pentapetalae</taxon>
        <taxon>rosids</taxon>
        <taxon>fabids</taxon>
        <taxon>Celastrales</taxon>
        <taxon>Celastraceae</taxon>
        <taxon>Tripterygium</taxon>
    </lineage>
</organism>
<gene>
    <name evidence="2" type="ORF">HS088_TW09G00686</name>
</gene>
<dbReference type="Pfam" id="PF06544">
    <property type="entry name" value="Prp3_C"/>
    <property type="match status" value="1"/>
</dbReference>